<proteinExistence type="predicted"/>
<evidence type="ECO:0000313" key="2">
    <source>
        <dbReference type="Proteomes" id="UP000249890"/>
    </source>
</evidence>
<evidence type="ECO:0000313" key="1">
    <source>
        <dbReference type="EMBL" id="ASA26615.1"/>
    </source>
</evidence>
<protein>
    <submittedName>
        <fullName evidence="1">Uncharacterized protein</fullName>
    </submittedName>
</protein>
<dbReference type="EMBL" id="CP021780">
    <property type="protein sequence ID" value="ASA26615.1"/>
    <property type="molecule type" value="Genomic_DNA"/>
</dbReference>
<dbReference type="Proteomes" id="UP000249890">
    <property type="component" value="Chromosome"/>
</dbReference>
<accession>A0A2Z2KPX6</accession>
<keyword evidence="2" id="KW-1185">Reference proteome</keyword>
<name>A0A2Z2KPX6_9BACL</name>
<organism evidence="1 2">
    <name type="scientific">Paenibacillus donghaensis</name>
    <dbReference type="NCBI Taxonomy" id="414771"/>
    <lineage>
        <taxon>Bacteria</taxon>
        <taxon>Bacillati</taxon>
        <taxon>Bacillota</taxon>
        <taxon>Bacilli</taxon>
        <taxon>Bacillales</taxon>
        <taxon>Paenibacillaceae</taxon>
        <taxon>Paenibacillus</taxon>
    </lineage>
</organism>
<reference evidence="1 2" key="1">
    <citation type="submission" date="2017-06" db="EMBL/GenBank/DDBJ databases">
        <title>Complete genome sequence of Paenibacillus donghaensis KCTC 13049T isolated from East Sea sediment, South Korea.</title>
        <authorList>
            <person name="Jung B.K."/>
            <person name="Hong S.-J."/>
            <person name="Shin J.-H."/>
        </authorList>
    </citation>
    <scope>NUCLEOTIDE SEQUENCE [LARGE SCALE GENOMIC DNA]</scope>
    <source>
        <strain evidence="1 2">KCTC 13049</strain>
    </source>
</reference>
<gene>
    <name evidence="1" type="ORF">B9T62_35875</name>
</gene>
<sequence length="10" mass="1236">MFNGHGVYRR</sequence>
<dbReference type="KEGG" id="pdh:B9T62_35875"/>